<feature type="domain" description="Transposase IS4-like" evidence="1">
    <location>
        <begin position="9"/>
        <end position="129"/>
    </location>
</feature>
<dbReference type="RefSeq" id="WP_408078910.1">
    <property type="nucleotide sequence ID" value="NZ_JBELQA010000001.1"/>
</dbReference>
<proteinExistence type="predicted"/>
<sequence>MRILNCKILKDKKWRGYTASMRNYFYGVKVQLVTTKLGIPIAFHFTPGKTAEAKALGKMIDKLPAEASIYGDSAYLDYSLEDKAFERKGILLKIQRKSNSKRIDTLEQKTEKLKMRKRVETKLVTLKNFSQEQYTL</sequence>
<dbReference type="Proteomes" id="UP001629260">
    <property type="component" value="Unassembled WGS sequence"/>
</dbReference>
<dbReference type="Pfam" id="PF01609">
    <property type="entry name" value="DDE_Tnp_1"/>
    <property type="match status" value="1"/>
</dbReference>
<name>A0ABW8XN49_9FLAO</name>
<evidence type="ECO:0000259" key="1">
    <source>
        <dbReference type="Pfam" id="PF01609"/>
    </source>
</evidence>
<gene>
    <name evidence="2" type="ORF">ABS764_00620</name>
</gene>
<reference evidence="2 3" key="1">
    <citation type="submission" date="2024-06" db="EMBL/GenBank/DDBJ databases">
        <authorList>
            <person name="Kaempfer P."/>
            <person name="Viver T."/>
        </authorList>
    </citation>
    <scope>NUCLEOTIDE SEQUENCE [LARGE SCALE GENOMIC DNA]</scope>
    <source>
        <strain evidence="2 3">ST-87</strain>
    </source>
</reference>
<organism evidence="2 3">
    <name type="scientific">Flavobacterium plantiphilum</name>
    <dbReference type="NCBI Taxonomy" id="3163297"/>
    <lineage>
        <taxon>Bacteria</taxon>
        <taxon>Pseudomonadati</taxon>
        <taxon>Bacteroidota</taxon>
        <taxon>Flavobacteriia</taxon>
        <taxon>Flavobacteriales</taxon>
        <taxon>Flavobacteriaceae</taxon>
        <taxon>Flavobacterium</taxon>
    </lineage>
</organism>
<evidence type="ECO:0000313" key="2">
    <source>
        <dbReference type="EMBL" id="MFL9829341.1"/>
    </source>
</evidence>
<comment type="caution">
    <text evidence="2">The sequence shown here is derived from an EMBL/GenBank/DDBJ whole genome shotgun (WGS) entry which is preliminary data.</text>
</comment>
<dbReference type="EMBL" id="JBELQA010000001">
    <property type="protein sequence ID" value="MFL9829341.1"/>
    <property type="molecule type" value="Genomic_DNA"/>
</dbReference>
<accession>A0ABW8XN49</accession>
<dbReference type="InterPro" id="IPR002559">
    <property type="entry name" value="Transposase_11"/>
</dbReference>
<evidence type="ECO:0000313" key="3">
    <source>
        <dbReference type="Proteomes" id="UP001629260"/>
    </source>
</evidence>
<keyword evidence="3" id="KW-1185">Reference proteome</keyword>
<protein>
    <submittedName>
        <fullName evidence="2">Transposase</fullName>
    </submittedName>
</protein>